<dbReference type="InterPro" id="IPR006935">
    <property type="entry name" value="Helicase/UvrB_N"/>
</dbReference>
<evidence type="ECO:0000313" key="4">
    <source>
        <dbReference type="EMBL" id="QHU22085.1"/>
    </source>
</evidence>
<dbReference type="AlphaFoldDB" id="A0A6C0KVU5"/>
<dbReference type="Gene3D" id="3.40.50.300">
    <property type="entry name" value="P-loop containing nucleotide triphosphate hydrolases"/>
    <property type="match status" value="2"/>
</dbReference>
<dbReference type="EMBL" id="MN740995">
    <property type="protein sequence ID" value="QHU22085.1"/>
    <property type="molecule type" value="Genomic_DNA"/>
</dbReference>
<dbReference type="InterPro" id="IPR027417">
    <property type="entry name" value="P-loop_NTPase"/>
</dbReference>
<dbReference type="GO" id="GO:0005524">
    <property type="term" value="F:ATP binding"/>
    <property type="evidence" value="ECO:0007669"/>
    <property type="project" value="InterPro"/>
</dbReference>
<dbReference type="GO" id="GO:0003677">
    <property type="term" value="F:DNA binding"/>
    <property type="evidence" value="ECO:0007669"/>
    <property type="project" value="InterPro"/>
</dbReference>
<proteinExistence type="predicted"/>
<feature type="compositionally biased region" description="Basic residues" evidence="2">
    <location>
        <begin position="554"/>
        <end position="569"/>
    </location>
</feature>
<protein>
    <recommendedName>
        <fullName evidence="3">Helicase ATP-binding domain-containing protein</fullName>
    </recommendedName>
</protein>
<accession>A0A6C0KVU5</accession>
<dbReference type="Pfam" id="PF04851">
    <property type="entry name" value="ResIII"/>
    <property type="match status" value="1"/>
</dbReference>
<feature type="coiled-coil region" evidence="1">
    <location>
        <begin position="950"/>
        <end position="984"/>
    </location>
</feature>
<keyword evidence="1" id="KW-0175">Coiled coil</keyword>
<dbReference type="GO" id="GO:0016787">
    <property type="term" value="F:hydrolase activity"/>
    <property type="evidence" value="ECO:0007669"/>
    <property type="project" value="InterPro"/>
</dbReference>
<organism evidence="4">
    <name type="scientific">viral metagenome</name>
    <dbReference type="NCBI Taxonomy" id="1070528"/>
    <lineage>
        <taxon>unclassified sequences</taxon>
        <taxon>metagenomes</taxon>
        <taxon>organismal metagenomes</taxon>
    </lineage>
</organism>
<dbReference type="SUPFAM" id="SSF52540">
    <property type="entry name" value="P-loop containing nucleoside triphosphate hydrolases"/>
    <property type="match status" value="1"/>
</dbReference>
<sequence length="1014" mass="112782">MASCKELMCQEGITNKKEAAAWLLKHHPDRGAEPTSVNVGQFSTCMGERVFCEPKPVSEKKATPEKVATVVASDDGEKSSIGRVFQRVRVSAARDVASAPVEPAYKPNRRQLECVRQVSNWSKIGPAQRFNKSRFSIEETDKLIPIASPKLEAMLQNIEALDKNDLAISGHTFKHFIFSDIKFLGYGAKIIASGFIARGFKPILRLDKSRIVVDVPAGGSKNFAVLSSTALWDSPFKHKLKKEVLDVYNARPDNIFGENCRFIILDSGFKEGIDLFDVKYVHLFEPLMTAADMTQALGRATRLCGQKGLEFIPNRGWPLFVYKYSQTIPELLRPAFKASALFDIALQLKGLDTRLHRVTKAINDVSILAAVDQPLTEEIHKSGLLPKLRIGKKTELVRTVNTMAMSGNVTRANLLGDKGRSALALEDEKLLALEDEKVLALEDDPCAPRVPKECIGTIVPFQASRLTMQTVVPSIITEASTLVYTVPASLATMTKGVPTTWFELRRYVLANFKKMSWDKQEIVNKCGQGGGAVQTRAQAAAALAAKAKKAAKTRKMDKKKAAAPKKGTRKGAPVVPKKGTKKAAAPVVEEPVFVEKKKKGPALKLIDYTPTQDFISSYFTVESPIKGMLLWHSVGTGKTCTAIALASRQFEPAGYTIMWVTRHTLKADIWKNVFDQVCHSTIAEEVREGRLLPEDVEKRQRSLYQQWIPPISYRQFSNIVQGKNPIFKVLQKRNGKADPLKKTLIIIDEAHKLYSSDFKGAEKPDVGAFYAALQNSYKISGQDSARVVLMSATPYNESPMELMSLLNLCREKDKALPEEFGAFVEKYMDADGNFTTDGLKTYMNDVAGQISYLNREADPSQFAQPIYASVEIPISTIDSVLEGDNSDILELRKDAADLLEEQRVLRDETILYLEHQIGLIQPALEAKLGECKTQFVGKAKDTKACQVRVTKRYKEALKLEERNLREARKRAEQITGEYEKTGKKIVRITVKARKSGLGMLTQQAQLEDRCKIGI</sequence>
<evidence type="ECO:0000259" key="3">
    <source>
        <dbReference type="PROSITE" id="PS51192"/>
    </source>
</evidence>
<reference evidence="4" key="1">
    <citation type="journal article" date="2020" name="Nature">
        <title>Giant virus diversity and host interactions through global metagenomics.</title>
        <authorList>
            <person name="Schulz F."/>
            <person name="Roux S."/>
            <person name="Paez-Espino D."/>
            <person name="Jungbluth S."/>
            <person name="Walsh D.A."/>
            <person name="Denef V.J."/>
            <person name="McMahon K.D."/>
            <person name="Konstantinidis K.T."/>
            <person name="Eloe-Fadrosh E.A."/>
            <person name="Kyrpides N.C."/>
            <person name="Woyke T."/>
        </authorList>
    </citation>
    <scope>NUCLEOTIDE SEQUENCE</scope>
    <source>
        <strain evidence="4">GVMAG-S-3300013286-35</strain>
    </source>
</reference>
<dbReference type="InterPro" id="IPR014001">
    <property type="entry name" value="Helicase_ATP-bd"/>
</dbReference>
<feature type="domain" description="Helicase ATP-binding" evidence="3">
    <location>
        <begin position="619"/>
        <end position="812"/>
    </location>
</feature>
<dbReference type="PROSITE" id="PS51192">
    <property type="entry name" value="HELICASE_ATP_BIND_1"/>
    <property type="match status" value="1"/>
</dbReference>
<feature type="region of interest" description="Disordered" evidence="2">
    <location>
        <begin position="554"/>
        <end position="580"/>
    </location>
</feature>
<name>A0A6C0KVU5_9ZZZZ</name>
<evidence type="ECO:0000256" key="2">
    <source>
        <dbReference type="SAM" id="MobiDB-lite"/>
    </source>
</evidence>
<evidence type="ECO:0000256" key="1">
    <source>
        <dbReference type="SAM" id="Coils"/>
    </source>
</evidence>